<gene>
    <name evidence="1" type="ORF">CR103_13015</name>
</gene>
<dbReference type="AlphaFoldDB" id="A0A2G8T008"/>
<accession>A0A2G8T008</accession>
<proteinExistence type="predicted"/>
<comment type="caution">
    <text evidence="1">The sequence shown here is derived from an EMBL/GenBank/DDBJ whole genome shotgun (WGS) entry which is preliminary data.</text>
</comment>
<dbReference type="Proteomes" id="UP000228593">
    <property type="component" value="Unassembled WGS sequence"/>
</dbReference>
<organism evidence="1 2">
    <name type="scientific">Massilia psychrophila</name>
    <dbReference type="NCBI Taxonomy" id="1603353"/>
    <lineage>
        <taxon>Bacteria</taxon>
        <taxon>Pseudomonadati</taxon>
        <taxon>Pseudomonadota</taxon>
        <taxon>Betaproteobacteria</taxon>
        <taxon>Burkholderiales</taxon>
        <taxon>Oxalobacteraceae</taxon>
        <taxon>Telluria group</taxon>
        <taxon>Massilia</taxon>
    </lineage>
</organism>
<name>A0A2G8T008_9BURK</name>
<evidence type="ECO:0000313" key="1">
    <source>
        <dbReference type="EMBL" id="PIL39397.1"/>
    </source>
</evidence>
<keyword evidence="2" id="KW-1185">Reference proteome</keyword>
<evidence type="ECO:0000313" key="2">
    <source>
        <dbReference type="Proteomes" id="UP000228593"/>
    </source>
</evidence>
<dbReference type="EMBL" id="PDOB01000019">
    <property type="protein sequence ID" value="PIL39397.1"/>
    <property type="molecule type" value="Genomic_DNA"/>
</dbReference>
<reference evidence="1 2" key="1">
    <citation type="submission" date="2017-10" db="EMBL/GenBank/DDBJ databases">
        <title>Massilia psychrophilum sp. nov., a novel purple-pigmented bacterium isolated from Tianshan glacier, Xinjiang Municipality, China.</title>
        <authorList>
            <person name="Wang H."/>
        </authorList>
    </citation>
    <scope>NUCLEOTIDE SEQUENCE [LARGE SCALE GENOMIC DNA]</scope>
    <source>
        <strain evidence="1 2">JCM 30813</strain>
    </source>
</reference>
<sequence length="134" mass="15270">MFWLELSKLTSKIAFSDLCECIYGEGVNIFAGSGWGTEKSLDRLHHEIKYKKALPRLFRLNEVQLNANQKSIKALRKSFVADLVHRLRNRLPVRAQLLANQLKVDPPAVFPIYSLDDCNSSQAIALQSFPTRCH</sequence>
<protein>
    <submittedName>
        <fullName evidence="1">Uncharacterized protein</fullName>
    </submittedName>
</protein>